<dbReference type="CDD" id="cd04280">
    <property type="entry name" value="ZnMc_astacin_like"/>
    <property type="match status" value="1"/>
</dbReference>
<dbReference type="SMART" id="SM00235">
    <property type="entry name" value="ZnMc"/>
    <property type="match status" value="1"/>
</dbReference>
<sequence>MFSESSFNEKLEIIKTYNNHKSNVLPKGMLLTNAKHLLMRKLKFVYLLPALALLASCSKDDPNELEEVDGTETAVEMVETDAMAEVANADAPGSVREMYFGGHKVPVEEFNGEYVYQGDIILPNDMVSAEEVQVVYDKGDSPENKSVGRTSARWPNNTVYYAIDSNLDNKSRVYDAISHWESKTNIQFVERTSQSNYVYFVSGSGCSSYIGMIGGKQNITLSSSCSTGNTIHEIGHAIGLWHEQSRVDRENYITINYGNIQSGREHNFYTYADQGFDGAEFTSALDFGSIMMYGSYSFSANGQPTIVKKDGSTFNIQRSGLSSGDVTGINNMYPYSSGGETEEEIYVNGETYYISGLTVLRYLDTWYFSTKYGYKRVELINDRWYWV</sequence>
<dbReference type="InterPro" id="IPR001506">
    <property type="entry name" value="Peptidase_M12A"/>
</dbReference>
<dbReference type="Proteomes" id="UP000199448">
    <property type="component" value="Unassembled WGS sequence"/>
</dbReference>
<dbReference type="PANTHER" id="PTHR10127:SF850">
    <property type="entry name" value="METALLOENDOPEPTIDASE"/>
    <property type="match status" value="1"/>
</dbReference>
<evidence type="ECO:0000256" key="1">
    <source>
        <dbReference type="PROSITE-ProRule" id="PRU01211"/>
    </source>
</evidence>
<dbReference type="GO" id="GO:0004222">
    <property type="term" value="F:metalloendopeptidase activity"/>
    <property type="evidence" value="ECO:0007669"/>
    <property type="project" value="UniProtKB-UniRule"/>
</dbReference>
<feature type="binding site" evidence="1">
    <location>
        <position position="236"/>
    </location>
    <ligand>
        <name>Zn(2+)</name>
        <dbReference type="ChEBI" id="CHEBI:29105"/>
        <note>catalytic</note>
    </ligand>
</feature>
<evidence type="ECO:0000259" key="2">
    <source>
        <dbReference type="PROSITE" id="PS51864"/>
    </source>
</evidence>
<dbReference type="InterPro" id="IPR006026">
    <property type="entry name" value="Peptidase_Metallo"/>
</dbReference>
<dbReference type="EMBL" id="FNUG01000002">
    <property type="protein sequence ID" value="SEE76506.1"/>
    <property type="molecule type" value="Genomic_DNA"/>
</dbReference>
<keyword evidence="1" id="KW-0378">Hydrolase</keyword>
<dbReference type="Gene3D" id="3.40.390.10">
    <property type="entry name" value="Collagenase (Catalytic Domain)"/>
    <property type="match status" value="1"/>
</dbReference>
<gene>
    <name evidence="3" type="ORF">SAMN04488034_102291</name>
</gene>
<proteinExistence type="predicted"/>
<evidence type="ECO:0000313" key="3">
    <source>
        <dbReference type="EMBL" id="SEE76506.1"/>
    </source>
</evidence>
<dbReference type="InterPro" id="IPR024079">
    <property type="entry name" value="MetalloPept_cat_dom_sf"/>
</dbReference>
<accession>A0A1H5LHI3</accession>
<dbReference type="PROSITE" id="PS51864">
    <property type="entry name" value="ASTACIN"/>
    <property type="match status" value="1"/>
</dbReference>
<feature type="domain" description="Peptidase M12A" evidence="2">
    <location>
        <begin position="145"/>
        <end position="336"/>
    </location>
</feature>
<reference evidence="3 4" key="1">
    <citation type="submission" date="2016-10" db="EMBL/GenBank/DDBJ databases">
        <authorList>
            <person name="de Groot N.N."/>
        </authorList>
    </citation>
    <scope>NUCLEOTIDE SEQUENCE [LARGE SCALE GENOMIC DNA]</scope>
    <source>
        <strain evidence="3 4">DSM 23553</strain>
    </source>
</reference>
<dbReference type="GO" id="GO:0006508">
    <property type="term" value="P:proteolysis"/>
    <property type="evidence" value="ECO:0007669"/>
    <property type="project" value="UniProtKB-KW"/>
</dbReference>
<comment type="cofactor">
    <cofactor evidence="1">
        <name>Zn(2+)</name>
        <dbReference type="ChEBI" id="CHEBI:29105"/>
    </cofactor>
    <text evidence="1">Binds 1 zinc ion per subunit.</text>
</comment>
<dbReference type="InterPro" id="IPR034035">
    <property type="entry name" value="Astacin-like_dom"/>
</dbReference>
<dbReference type="PRINTS" id="PR00480">
    <property type="entry name" value="ASTACIN"/>
</dbReference>
<keyword evidence="1" id="KW-0645">Protease</keyword>
<protein>
    <submittedName>
        <fullName evidence="3">Astacin (Peptidase family M12A)</fullName>
    </submittedName>
</protein>
<keyword evidence="1" id="KW-0479">Metal-binding</keyword>
<comment type="caution">
    <text evidence="1">Lacks conserved residue(s) required for the propagation of feature annotation.</text>
</comment>
<name>A0A1H5LHI3_9FLAO</name>
<dbReference type="AlphaFoldDB" id="A0A1H5LHI3"/>
<dbReference type="GO" id="GO:0008270">
    <property type="term" value="F:zinc ion binding"/>
    <property type="evidence" value="ECO:0007669"/>
    <property type="project" value="UniProtKB-UniRule"/>
</dbReference>
<dbReference type="Pfam" id="PF01400">
    <property type="entry name" value="Astacin"/>
    <property type="match status" value="1"/>
</dbReference>
<keyword evidence="1" id="KW-0862">Zinc</keyword>
<dbReference type="STRING" id="390640.SAMN04488034_102291"/>
<dbReference type="SUPFAM" id="SSF55486">
    <property type="entry name" value="Metalloproteases ('zincins'), catalytic domain"/>
    <property type="match status" value="1"/>
</dbReference>
<organism evidence="3 4">
    <name type="scientific">Salinimicrobium catena</name>
    <dbReference type="NCBI Taxonomy" id="390640"/>
    <lineage>
        <taxon>Bacteria</taxon>
        <taxon>Pseudomonadati</taxon>
        <taxon>Bacteroidota</taxon>
        <taxon>Flavobacteriia</taxon>
        <taxon>Flavobacteriales</taxon>
        <taxon>Flavobacteriaceae</taxon>
        <taxon>Salinimicrobium</taxon>
    </lineage>
</organism>
<evidence type="ECO:0000313" key="4">
    <source>
        <dbReference type="Proteomes" id="UP000199448"/>
    </source>
</evidence>
<feature type="binding site" evidence="1">
    <location>
        <position position="232"/>
    </location>
    <ligand>
        <name>Zn(2+)</name>
        <dbReference type="ChEBI" id="CHEBI:29105"/>
        <note>catalytic</note>
    </ligand>
</feature>
<dbReference type="PANTHER" id="PTHR10127">
    <property type="entry name" value="DISCOIDIN, CUB, EGF, LAMININ , AND ZINC METALLOPROTEASE DOMAIN CONTAINING"/>
    <property type="match status" value="1"/>
</dbReference>
<feature type="binding site" evidence="1">
    <location>
        <position position="242"/>
    </location>
    <ligand>
        <name>Zn(2+)</name>
        <dbReference type="ChEBI" id="CHEBI:29105"/>
        <note>catalytic</note>
    </ligand>
</feature>
<keyword evidence="4" id="KW-1185">Reference proteome</keyword>
<keyword evidence="1" id="KW-0482">Metalloprotease</keyword>
<feature type="active site" evidence="1">
    <location>
        <position position="233"/>
    </location>
</feature>